<dbReference type="AlphaFoldDB" id="A0A6P2GE41"/>
<evidence type="ECO:0000313" key="1">
    <source>
        <dbReference type="EMBL" id="MBM2769082.1"/>
    </source>
</evidence>
<proteinExistence type="predicted"/>
<name>A0A6P2GE41_9BURK</name>
<dbReference type="EMBL" id="CABVLY010000017">
    <property type="protein sequence ID" value="VVU51556.1"/>
    <property type="molecule type" value="Genomic_DNA"/>
</dbReference>
<keyword evidence="4" id="KW-1185">Reference proteome</keyword>
<dbReference type="Proteomes" id="UP000755577">
    <property type="component" value="Unassembled WGS sequence"/>
</dbReference>
<reference evidence="1 4" key="2">
    <citation type="submission" date="2021-02" db="EMBL/GenBank/DDBJ databases">
        <title>Draft genome of the type strains Burkholderia anthina DSM16086.</title>
        <authorList>
            <person name="Hertel R."/>
            <person name="Meissner J."/>
            <person name="Poehlein A."/>
            <person name="Daniel R."/>
            <person name="Commichau F.M."/>
        </authorList>
    </citation>
    <scope>NUCLEOTIDE SEQUENCE [LARGE SCALE GENOMIC DNA]</scope>
    <source>
        <strain evidence="1 4">DSM 16086</strain>
    </source>
</reference>
<dbReference type="GeneID" id="56502336"/>
<accession>A0A6P2GE41</accession>
<gene>
    <name evidence="2" type="ORF">BAN20980_04278</name>
    <name evidence="1" type="ORF">JQK92_21960</name>
</gene>
<sequence length="158" mass="18319">MSSQALTFASCHSRDHAPQQPAAIRYRLNENELHVWVNDQGSKRVCTELFRSGVVDRSRYIADVAYCRYSLSETVLRGYRIWGPACASLMQRHRWFMTLIATPTKWFIEDSAFHMALRDTPHWRGRLVRRAIFVPACWAIGALSNLLARRRASETLQH</sequence>
<reference evidence="2 3" key="1">
    <citation type="submission" date="2019-09" db="EMBL/GenBank/DDBJ databases">
        <authorList>
            <person name="Depoorter E."/>
        </authorList>
    </citation>
    <scope>NUCLEOTIDE SEQUENCE [LARGE SCALE GENOMIC DNA]</scope>
    <source>
        <strain evidence="2">LMG 20980</strain>
    </source>
</reference>
<organism evidence="2 3">
    <name type="scientific">Burkholderia anthina</name>
    <dbReference type="NCBI Taxonomy" id="179879"/>
    <lineage>
        <taxon>Bacteria</taxon>
        <taxon>Pseudomonadati</taxon>
        <taxon>Pseudomonadota</taxon>
        <taxon>Betaproteobacteria</taxon>
        <taxon>Burkholderiales</taxon>
        <taxon>Burkholderiaceae</taxon>
        <taxon>Burkholderia</taxon>
        <taxon>Burkholderia cepacia complex</taxon>
    </lineage>
</organism>
<evidence type="ECO:0000313" key="4">
    <source>
        <dbReference type="Proteomes" id="UP000755577"/>
    </source>
</evidence>
<dbReference type="RefSeq" id="WP_174927303.1">
    <property type="nucleotide sequence ID" value="NZ_CABVLY010000017.1"/>
</dbReference>
<evidence type="ECO:0000313" key="2">
    <source>
        <dbReference type="EMBL" id="VVU51556.1"/>
    </source>
</evidence>
<protein>
    <submittedName>
        <fullName evidence="2">Fimbrial major protein</fullName>
    </submittedName>
</protein>
<dbReference type="EMBL" id="JAFCIQ010000016">
    <property type="protein sequence ID" value="MBM2769082.1"/>
    <property type="molecule type" value="Genomic_DNA"/>
</dbReference>
<dbReference type="Proteomes" id="UP000494201">
    <property type="component" value="Unassembled WGS sequence"/>
</dbReference>
<evidence type="ECO:0000313" key="3">
    <source>
        <dbReference type="Proteomes" id="UP000494201"/>
    </source>
</evidence>